<dbReference type="EMBL" id="KB095811">
    <property type="protein sequence ID" value="ESO11995.1"/>
    <property type="molecule type" value="Genomic_DNA"/>
</dbReference>
<dbReference type="Pfam" id="PF05920">
    <property type="entry name" value="Homeobox_KN"/>
    <property type="match status" value="1"/>
</dbReference>
<dbReference type="OrthoDB" id="10056939at2759"/>
<evidence type="ECO:0000313" key="10">
    <source>
        <dbReference type="Proteomes" id="UP000015101"/>
    </source>
</evidence>
<organism evidence="9 10">
    <name type="scientific">Helobdella robusta</name>
    <name type="common">Californian leech</name>
    <dbReference type="NCBI Taxonomy" id="6412"/>
    <lineage>
        <taxon>Eukaryota</taxon>
        <taxon>Metazoa</taxon>
        <taxon>Spiralia</taxon>
        <taxon>Lophotrochozoa</taxon>
        <taxon>Annelida</taxon>
        <taxon>Clitellata</taxon>
        <taxon>Hirudinea</taxon>
        <taxon>Rhynchobdellida</taxon>
        <taxon>Glossiphoniidae</taxon>
        <taxon>Helobdella</taxon>
    </lineage>
</organism>
<dbReference type="InterPro" id="IPR050224">
    <property type="entry name" value="TALE_homeobox"/>
</dbReference>
<dbReference type="FunFam" id="1.10.10.60:FF:000004">
    <property type="entry name" value="Meis2 homeobox isoform 2c"/>
    <property type="match status" value="1"/>
</dbReference>
<dbReference type="InterPro" id="IPR009057">
    <property type="entry name" value="Homeodomain-like_sf"/>
</dbReference>
<keyword evidence="2 5" id="KW-0238">DNA-binding</keyword>
<dbReference type="KEGG" id="hro:HELRODRAFT_63009"/>
<dbReference type="CTD" id="20213444"/>
<evidence type="ECO:0000256" key="4">
    <source>
        <dbReference type="ARBA" id="ARBA00023242"/>
    </source>
</evidence>
<evidence type="ECO:0000256" key="2">
    <source>
        <dbReference type="ARBA" id="ARBA00023125"/>
    </source>
</evidence>
<dbReference type="GO" id="GO:0003677">
    <property type="term" value="F:DNA binding"/>
    <property type="evidence" value="ECO:0007669"/>
    <property type="project" value="UniProtKB-UniRule"/>
</dbReference>
<dbReference type="EMBL" id="AMQM01000025">
    <property type="status" value="NOT_ANNOTATED_CDS"/>
    <property type="molecule type" value="Genomic_DNA"/>
</dbReference>
<dbReference type="PROSITE" id="PS50071">
    <property type="entry name" value="HOMEOBOX_2"/>
    <property type="match status" value="1"/>
</dbReference>
<name>T1FX96_HELRO</name>
<dbReference type="STRING" id="6412.T1FX96"/>
<dbReference type="SUPFAM" id="SSF46689">
    <property type="entry name" value="Homeodomain-like"/>
    <property type="match status" value="1"/>
</dbReference>
<dbReference type="PANTHER" id="PTHR11850">
    <property type="entry name" value="HOMEOBOX PROTEIN TRANSCRIPTION FACTORS"/>
    <property type="match status" value="1"/>
</dbReference>
<dbReference type="Proteomes" id="UP000015101">
    <property type="component" value="Unassembled WGS sequence"/>
</dbReference>
<feature type="region of interest" description="Disordered" evidence="6">
    <location>
        <begin position="258"/>
        <end position="309"/>
    </location>
</feature>
<dbReference type="GeneID" id="20213444"/>
<sequence>HPLFALISFLFERCDQSTASSVSQPIKNIDNDINNHFMKLHQEETPIFTEDSDVDNLMIETLKVLKIHLIELEKVHDLCKDFCSRYIRCLKTSMHSSQLVPIDLDDDNEASIEIPNADSSLMSPLKSPLISTNLISPISNLGQGQVVSGGTVYQMVQTPQGLAVEWHVSHLHIASADTQIFMNSDDDSQQKKSKRGVLPKKATKVMKAWLFQHLSHPYPNEDEKRQIASQTNLTILQVNNWFINGRRRILQPMMNSSNELAKHKPKRHNKKSAQRFWPPTSSAEQAGGEEEEEEEEDEEDNEEETDEEVRHSFLRSMYRSLVIRFFHGSVKKQQLCIYNYIIVL</sequence>
<keyword evidence="3 5" id="KW-0371">Homeobox</keyword>
<evidence type="ECO:0000256" key="3">
    <source>
        <dbReference type="ARBA" id="ARBA00023155"/>
    </source>
</evidence>
<comment type="subcellular location">
    <subcellularLocation>
        <location evidence="5">Nucleus</location>
    </subcellularLocation>
</comment>
<protein>
    <recommendedName>
        <fullName evidence="7">Homeobox domain-containing protein</fullName>
    </recommendedName>
</protein>
<dbReference type="Pfam" id="PF16493">
    <property type="entry name" value="Meis_PKNOX_N"/>
    <property type="match status" value="1"/>
</dbReference>
<reference evidence="8 10" key="2">
    <citation type="journal article" date="2013" name="Nature">
        <title>Insights into bilaterian evolution from three spiralian genomes.</title>
        <authorList>
            <person name="Simakov O."/>
            <person name="Marletaz F."/>
            <person name="Cho S.J."/>
            <person name="Edsinger-Gonzales E."/>
            <person name="Havlak P."/>
            <person name="Hellsten U."/>
            <person name="Kuo D.H."/>
            <person name="Larsson T."/>
            <person name="Lv J."/>
            <person name="Arendt D."/>
            <person name="Savage R."/>
            <person name="Osoegawa K."/>
            <person name="de Jong P."/>
            <person name="Grimwood J."/>
            <person name="Chapman J.A."/>
            <person name="Shapiro H."/>
            <person name="Aerts A."/>
            <person name="Otillar R.P."/>
            <person name="Terry A.Y."/>
            <person name="Boore J.L."/>
            <person name="Grigoriev I.V."/>
            <person name="Lindberg D.R."/>
            <person name="Seaver E.C."/>
            <person name="Weisblat D.A."/>
            <person name="Putnam N.H."/>
            <person name="Rokhsar D.S."/>
        </authorList>
    </citation>
    <scope>NUCLEOTIDE SEQUENCE</scope>
</reference>
<dbReference type="GO" id="GO:0005634">
    <property type="term" value="C:nucleus"/>
    <property type="evidence" value="ECO:0007669"/>
    <property type="project" value="UniProtKB-SubCell"/>
</dbReference>
<reference evidence="10" key="1">
    <citation type="submission" date="2012-12" db="EMBL/GenBank/DDBJ databases">
        <authorList>
            <person name="Hellsten U."/>
            <person name="Grimwood J."/>
            <person name="Chapman J.A."/>
            <person name="Shapiro H."/>
            <person name="Aerts A."/>
            <person name="Otillar R.P."/>
            <person name="Terry A.Y."/>
            <person name="Boore J.L."/>
            <person name="Simakov O."/>
            <person name="Marletaz F."/>
            <person name="Cho S.-J."/>
            <person name="Edsinger-Gonzales E."/>
            <person name="Havlak P."/>
            <person name="Kuo D.-H."/>
            <person name="Larsson T."/>
            <person name="Lv J."/>
            <person name="Arendt D."/>
            <person name="Savage R."/>
            <person name="Osoegawa K."/>
            <person name="de Jong P."/>
            <person name="Lindberg D.R."/>
            <person name="Seaver E.C."/>
            <person name="Weisblat D.A."/>
            <person name="Putnam N.H."/>
            <person name="Grigoriev I.V."/>
            <person name="Rokhsar D.S."/>
        </authorList>
    </citation>
    <scope>NUCLEOTIDE SEQUENCE</scope>
</reference>
<comment type="similarity">
    <text evidence="1">Belongs to the TALE/MEIS homeobox family.</text>
</comment>
<keyword evidence="4 5" id="KW-0539">Nucleus</keyword>
<dbReference type="eggNOG" id="KOG0773">
    <property type="taxonomic scope" value="Eukaryota"/>
</dbReference>
<dbReference type="RefSeq" id="XP_009008715.1">
    <property type="nucleotide sequence ID" value="XM_009010467.1"/>
</dbReference>
<feature type="DNA-binding region" description="Homeobox" evidence="5">
    <location>
        <begin position="191"/>
        <end position="253"/>
    </location>
</feature>
<dbReference type="GO" id="GO:0006355">
    <property type="term" value="P:regulation of DNA-templated transcription"/>
    <property type="evidence" value="ECO:0007669"/>
    <property type="project" value="InterPro"/>
</dbReference>
<dbReference type="HOGENOM" id="CLU_023139_0_2_1"/>
<evidence type="ECO:0000313" key="8">
    <source>
        <dbReference type="EMBL" id="ESO11995.1"/>
    </source>
</evidence>
<evidence type="ECO:0000259" key="7">
    <source>
        <dbReference type="PROSITE" id="PS50071"/>
    </source>
</evidence>
<gene>
    <name evidence="9" type="primary">20213444</name>
    <name evidence="8" type="ORF">HELRODRAFT_63009</name>
</gene>
<feature type="domain" description="Homeobox" evidence="7">
    <location>
        <begin position="189"/>
        <end position="252"/>
    </location>
</feature>
<dbReference type="InterPro" id="IPR032453">
    <property type="entry name" value="PKNOX/Meis_N"/>
</dbReference>
<dbReference type="InParanoid" id="T1FX96"/>
<dbReference type="AlphaFoldDB" id="T1FX96"/>
<dbReference type="OMA" id="GLAVEWH"/>
<evidence type="ECO:0000256" key="1">
    <source>
        <dbReference type="ARBA" id="ARBA00009661"/>
    </source>
</evidence>
<dbReference type="CDD" id="cd00086">
    <property type="entry name" value="homeodomain"/>
    <property type="match status" value="1"/>
</dbReference>
<evidence type="ECO:0000313" key="9">
    <source>
        <dbReference type="EnsemblMetazoa" id="HelroP63009"/>
    </source>
</evidence>
<feature type="compositionally biased region" description="Acidic residues" evidence="6">
    <location>
        <begin position="287"/>
        <end position="307"/>
    </location>
</feature>
<dbReference type="InterPro" id="IPR001356">
    <property type="entry name" value="HD"/>
</dbReference>
<feature type="compositionally biased region" description="Basic residues" evidence="6">
    <location>
        <begin position="263"/>
        <end position="273"/>
    </location>
</feature>
<dbReference type="SMART" id="SM00389">
    <property type="entry name" value="HOX"/>
    <property type="match status" value="1"/>
</dbReference>
<accession>T1FX96</accession>
<proteinExistence type="inferred from homology"/>
<dbReference type="EnsemblMetazoa" id="HelroT63009">
    <property type="protein sequence ID" value="HelroP63009"/>
    <property type="gene ID" value="HelroG63009"/>
</dbReference>
<evidence type="ECO:0000256" key="5">
    <source>
        <dbReference type="PROSITE-ProRule" id="PRU00108"/>
    </source>
</evidence>
<dbReference type="InterPro" id="IPR008422">
    <property type="entry name" value="KN_HD"/>
</dbReference>
<evidence type="ECO:0000256" key="6">
    <source>
        <dbReference type="SAM" id="MobiDB-lite"/>
    </source>
</evidence>
<reference evidence="9" key="3">
    <citation type="submission" date="2015-06" db="UniProtKB">
        <authorList>
            <consortium name="EnsemblMetazoa"/>
        </authorList>
    </citation>
    <scope>IDENTIFICATION</scope>
</reference>
<keyword evidence="10" id="KW-1185">Reference proteome</keyword>
<dbReference type="Gene3D" id="1.10.10.60">
    <property type="entry name" value="Homeodomain-like"/>
    <property type="match status" value="1"/>
</dbReference>